<dbReference type="Gene3D" id="1.10.10.60">
    <property type="entry name" value="Homeodomain-like"/>
    <property type="match status" value="1"/>
</dbReference>
<reference evidence="7" key="1">
    <citation type="journal article" date="2019" name="Int. J. Syst. Evol. Microbiol.">
        <title>The Global Catalogue of Microorganisms (GCM) 10K type strain sequencing project: providing services to taxonomists for standard genome sequencing and annotation.</title>
        <authorList>
            <consortium name="The Broad Institute Genomics Platform"/>
            <consortium name="The Broad Institute Genome Sequencing Center for Infectious Disease"/>
            <person name="Wu L."/>
            <person name="Ma J."/>
        </authorList>
    </citation>
    <scope>NUCLEOTIDE SEQUENCE [LARGE SCALE GENOMIC DNA]</scope>
    <source>
        <strain evidence="7">NBRC 101365</strain>
    </source>
</reference>
<evidence type="ECO:0000259" key="5">
    <source>
        <dbReference type="PROSITE" id="PS50977"/>
    </source>
</evidence>
<gene>
    <name evidence="6" type="ORF">GCM10007874_36200</name>
</gene>
<evidence type="ECO:0000256" key="4">
    <source>
        <dbReference type="PROSITE-ProRule" id="PRU00335"/>
    </source>
</evidence>
<evidence type="ECO:0000313" key="6">
    <source>
        <dbReference type="EMBL" id="GLS20603.1"/>
    </source>
</evidence>
<evidence type="ECO:0000256" key="3">
    <source>
        <dbReference type="ARBA" id="ARBA00023163"/>
    </source>
</evidence>
<evidence type="ECO:0000313" key="7">
    <source>
        <dbReference type="Proteomes" id="UP001156882"/>
    </source>
</evidence>
<dbReference type="SUPFAM" id="SSF48498">
    <property type="entry name" value="Tetracyclin repressor-like, C-terminal domain"/>
    <property type="match status" value="1"/>
</dbReference>
<proteinExistence type="predicted"/>
<evidence type="ECO:0000256" key="2">
    <source>
        <dbReference type="ARBA" id="ARBA00023125"/>
    </source>
</evidence>
<keyword evidence="1" id="KW-0805">Transcription regulation</keyword>
<dbReference type="InterPro" id="IPR036271">
    <property type="entry name" value="Tet_transcr_reg_TetR-rel_C_sf"/>
</dbReference>
<dbReference type="PANTHER" id="PTHR47506:SF1">
    <property type="entry name" value="HTH-TYPE TRANSCRIPTIONAL REGULATOR YJDC"/>
    <property type="match status" value="1"/>
</dbReference>
<comment type="caution">
    <text evidence="6">The sequence shown here is derived from an EMBL/GenBank/DDBJ whole genome shotgun (WGS) entry which is preliminary data.</text>
</comment>
<protein>
    <submittedName>
        <fullName evidence="6">TetR family transcriptional regulator</fullName>
    </submittedName>
</protein>
<sequence length="185" mass="19833">MVFRSKGYDGVTIDDLVTGMGVGRPSLYSIFGDKRTIFMRALRAYAEEKGALAAKALFSPPALRDSLTGFLRHAVEVATEEETAPGCLMVCVAPLVNDAEVRQFAQDVTAAATAQVERRFRDAISAGELPSDFPASIRASQVMDLGRGLTMRAQMGAPRRVLLKDAEEAADLVLLSRDGTAAPGR</sequence>
<dbReference type="Proteomes" id="UP001156882">
    <property type="component" value="Unassembled WGS sequence"/>
</dbReference>
<dbReference type="InterPro" id="IPR001647">
    <property type="entry name" value="HTH_TetR"/>
</dbReference>
<dbReference type="SUPFAM" id="SSF46689">
    <property type="entry name" value="Homeodomain-like"/>
    <property type="match status" value="1"/>
</dbReference>
<dbReference type="PROSITE" id="PS50977">
    <property type="entry name" value="HTH_TETR_2"/>
    <property type="match status" value="1"/>
</dbReference>
<dbReference type="PANTHER" id="PTHR47506">
    <property type="entry name" value="TRANSCRIPTIONAL REGULATORY PROTEIN"/>
    <property type="match status" value="1"/>
</dbReference>
<dbReference type="EMBL" id="BSPC01000031">
    <property type="protein sequence ID" value="GLS20603.1"/>
    <property type="molecule type" value="Genomic_DNA"/>
</dbReference>
<accession>A0ABQ6CLG6</accession>
<name>A0ABQ6CLG6_9HYPH</name>
<dbReference type="Gene3D" id="1.10.357.10">
    <property type="entry name" value="Tetracycline Repressor, domain 2"/>
    <property type="match status" value="1"/>
</dbReference>
<keyword evidence="2 4" id="KW-0238">DNA-binding</keyword>
<keyword evidence="7" id="KW-1185">Reference proteome</keyword>
<keyword evidence="3" id="KW-0804">Transcription</keyword>
<feature type="domain" description="HTH tetR-type" evidence="5">
    <location>
        <begin position="1"/>
        <end position="49"/>
    </location>
</feature>
<dbReference type="InterPro" id="IPR009057">
    <property type="entry name" value="Homeodomain-like_sf"/>
</dbReference>
<dbReference type="Pfam" id="PF00440">
    <property type="entry name" value="TetR_N"/>
    <property type="match status" value="1"/>
</dbReference>
<evidence type="ECO:0000256" key="1">
    <source>
        <dbReference type="ARBA" id="ARBA00023015"/>
    </source>
</evidence>
<feature type="DNA-binding region" description="H-T-H motif" evidence="4">
    <location>
        <begin position="12"/>
        <end position="31"/>
    </location>
</feature>
<organism evidence="6 7">
    <name type="scientific">Labrys miyagiensis</name>
    <dbReference type="NCBI Taxonomy" id="346912"/>
    <lineage>
        <taxon>Bacteria</taxon>
        <taxon>Pseudomonadati</taxon>
        <taxon>Pseudomonadota</taxon>
        <taxon>Alphaproteobacteria</taxon>
        <taxon>Hyphomicrobiales</taxon>
        <taxon>Xanthobacteraceae</taxon>
        <taxon>Labrys</taxon>
    </lineage>
</organism>